<protein>
    <submittedName>
        <fullName evidence="1">Uncharacterized protein</fullName>
    </submittedName>
</protein>
<gene>
    <name evidence="1" type="ORF">HMPREF1143_1983</name>
</gene>
<reference evidence="1 2" key="1">
    <citation type="submission" date="2012-07" db="EMBL/GenBank/DDBJ databases">
        <authorList>
            <person name="Durkin A.S."/>
            <person name="McCorrison J."/>
            <person name="Torralba M."/>
            <person name="Gillis M."/>
            <person name="Methe B."/>
            <person name="Sutton G."/>
            <person name="Nelson K.E."/>
        </authorList>
    </citation>
    <scope>NUCLEOTIDE SEQUENCE [LARGE SCALE GENOMIC DNA]</scope>
    <source>
        <strain evidence="1 2">OBRC8</strain>
    </source>
</reference>
<keyword evidence="2" id="KW-1185">Reference proteome</keyword>
<comment type="caution">
    <text evidence="1">The sequence shown here is derived from an EMBL/GenBank/DDBJ whole genome shotgun (WGS) entry which is preliminary data.</text>
</comment>
<organism evidence="1 2">
    <name type="scientific">Peptoanaerobacter stomatis</name>
    <dbReference type="NCBI Taxonomy" id="796937"/>
    <lineage>
        <taxon>Bacteria</taxon>
        <taxon>Bacillati</taxon>
        <taxon>Bacillota</taxon>
        <taxon>Clostridia</taxon>
        <taxon>Peptostreptococcales</taxon>
        <taxon>Filifactoraceae</taxon>
        <taxon>Peptoanaerobacter</taxon>
    </lineage>
</organism>
<name>J5WDQ9_9FIRM</name>
<dbReference type="AlphaFoldDB" id="J5WDQ9"/>
<dbReference type="EMBL" id="ALNK01000028">
    <property type="protein sequence ID" value="EJU21187.1"/>
    <property type="molecule type" value="Genomic_DNA"/>
</dbReference>
<dbReference type="Proteomes" id="UP000005244">
    <property type="component" value="Unassembled WGS sequence"/>
</dbReference>
<accession>J5WDQ9</accession>
<evidence type="ECO:0000313" key="2">
    <source>
        <dbReference type="Proteomes" id="UP000005244"/>
    </source>
</evidence>
<proteinExistence type="predicted"/>
<sequence length="75" mass="8971">MKIVTKDFIKNIERLKLWQKEVKITTKDKDILLCRLDGFTDKNNDPSERDVLTTTKNNNYIEVFLDEIERIEILD</sequence>
<evidence type="ECO:0000313" key="1">
    <source>
        <dbReference type="EMBL" id="EJU21187.1"/>
    </source>
</evidence>
<dbReference type="RefSeq" id="WP_009531427.1">
    <property type="nucleotide sequence ID" value="NZ_ALNK01000028.1"/>
</dbReference>